<dbReference type="Proteomes" id="UP000564496">
    <property type="component" value="Unassembled WGS sequence"/>
</dbReference>
<name>A0A7Z0DRD6_9ACTN</name>
<dbReference type="EMBL" id="JACBZR010000001">
    <property type="protein sequence ID" value="NYI80384.1"/>
    <property type="molecule type" value="Genomic_DNA"/>
</dbReference>
<protein>
    <submittedName>
        <fullName evidence="1">Uncharacterized protein</fullName>
    </submittedName>
</protein>
<evidence type="ECO:0000313" key="1">
    <source>
        <dbReference type="EMBL" id="NYI80384.1"/>
    </source>
</evidence>
<accession>A0A7Z0DRD6</accession>
<evidence type="ECO:0000313" key="2">
    <source>
        <dbReference type="Proteomes" id="UP000564496"/>
    </source>
</evidence>
<keyword evidence="2" id="KW-1185">Reference proteome</keyword>
<gene>
    <name evidence="1" type="ORF">BJ988_005032</name>
</gene>
<organism evidence="1 2">
    <name type="scientific">Nocardioides panzhihuensis</name>
    <dbReference type="NCBI Taxonomy" id="860243"/>
    <lineage>
        <taxon>Bacteria</taxon>
        <taxon>Bacillati</taxon>
        <taxon>Actinomycetota</taxon>
        <taxon>Actinomycetes</taxon>
        <taxon>Propionibacteriales</taxon>
        <taxon>Nocardioidaceae</taxon>
        <taxon>Nocardioides</taxon>
    </lineage>
</organism>
<reference evidence="1 2" key="1">
    <citation type="submission" date="2020-07" db="EMBL/GenBank/DDBJ databases">
        <title>Sequencing the genomes of 1000 actinobacteria strains.</title>
        <authorList>
            <person name="Klenk H.-P."/>
        </authorList>
    </citation>
    <scope>NUCLEOTIDE SEQUENCE [LARGE SCALE GENOMIC DNA]</scope>
    <source>
        <strain evidence="1 2">DSM 26487</strain>
    </source>
</reference>
<proteinExistence type="predicted"/>
<dbReference type="AlphaFoldDB" id="A0A7Z0DRD6"/>
<comment type="caution">
    <text evidence="1">The sequence shown here is derived from an EMBL/GenBank/DDBJ whole genome shotgun (WGS) entry which is preliminary data.</text>
</comment>
<sequence length="29" mass="3308">MKKGLIYSGERGPIAFTVPHFGRYLRQQG</sequence>